<evidence type="ECO:0000256" key="4">
    <source>
        <dbReference type="ARBA" id="ARBA00022989"/>
    </source>
</evidence>
<evidence type="ECO:0000256" key="2">
    <source>
        <dbReference type="ARBA" id="ARBA00022692"/>
    </source>
</evidence>
<dbReference type="HAMAP" id="MF_01392">
    <property type="entry name" value="CytC_Ccs1"/>
    <property type="match status" value="1"/>
</dbReference>
<gene>
    <name evidence="6 9" type="primary">ccs1</name>
    <name evidence="9" type="ORF">J0256_10</name>
</gene>
<dbReference type="Pfam" id="PF05140">
    <property type="entry name" value="ResB"/>
    <property type="match status" value="2"/>
</dbReference>
<keyword evidence="6" id="KW-0793">Thylakoid</keyword>
<keyword evidence="9" id="KW-0934">Plastid</keyword>
<keyword evidence="3 6" id="KW-0201">Cytochrome c-type biogenesis</keyword>
<dbReference type="PANTHER" id="PTHR31566">
    <property type="entry name" value="CYTOCHROME C BIOGENESIS PROTEIN CCS1, CHLOROPLASTIC"/>
    <property type="match status" value="1"/>
</dbReference>
<comment type="subcellular location">
    <subcellularLocation>
        <location evidence="1">Membrane</location>
        <topology evidence="1">Multi-pass membrane protein</topology>
    </subcellularLocation>
    <subcellularLocation>
        <location evidence="6">Plastid</location>
        <location evidence="6">Chloroplast thylakoid membrane</location>
        <topology evidence="6">Multi-pass membrane protein</topology>
    </subcellularLocation>
</comment>
<proteinExistence type="inferred from homology"/>
<dbReference type="InterPro" id="IPR023494">
    <property type="entry name" value="Cyt_c_bgen_Ccs1/CcsB/ResB"/>
</dbReference>
<evidence type="ECO:0000256" key="6">
    <source>
        <dbReference type="HAMAP-Rule" id="MF_01392"/>
    </source>
</evidence>
<dbReference type="GO" id="GO:0017004">
    <property type="term" value="P:cytochrome complex assembly"/>
    <property type="evidence" value="ECO:0007669"/>
    <property type="project" value="UniProtKB-UniRule"/>
</dbReference>
<reference evidence="9" key="1">
    <citation type="submission" date="2016-10" db="EMBL/GenBank/DDBJ databases">
        <title>Chloroplast genomes as a tool to resolve red algal phylogenies: a case study in the Nemaliales.</title>
        <authorList>
            <person name="Costa J.F."/>
            <person name="Lin S.M."/>
            <person name="Macaya E.C."/>
            <person name="Fernandez-Garcia C."/>
            <person name="Verbruggen H."/>
        </authorList>
    </citation>
    <scope>NUCLEOTIDE SEQUENCE</scope>
    <source>
        <strain evidence="9">J.0256</strain>
    </source>
</reference>
<keyword evidence="2 6" id="KW-0812">Transmembrane</keyword>
<evidence type="ECO:0000256" key="1">
    <source>
        <dbReference type="ARBA" id="ARBA00004141"/>
    </source>
</evidence>
<keyword evidence="9" id="KW-0150">Chloroplast</keyword>
<geneLocation type="chloroplast" evidence="9"/>
<dbReference type="InterPro" id="IPR007816">
    <property type="entry name" value="ResB-like_domain"/>
</dbReference>
<name>A0A1G4NVI5_9FLOR</name>
<dbReference type="EMBL" id="LT622870">
    <property type="protein sequence ID" value="SCW22682.1"/>
    <property type="molecule type" value="Genomic_DNA"/>
</dbReference>
<feature type="transmembrane region" description="Helical" evidence="7">
    <location>
        <begin position="12"/>
        <end position="37"/>
    </location>
</feature>
<feature type="domain" description="ResB-like" evidence="8">
    <location>
        <begin position="356"/>
        <end position="419"/>
    </location>
</feature>
<dbReference type="GO" id="GO:0009535">
    <property type="term" value="C:chloroplast thylakoid membrane"/>
    <property type="evidence" value="ECO:0007669"/>
    <property type="project" value="UniProtKB-SubCell"/>
</dbReference>
<dbReference type="GeneID" id="30000965"/>
<organism evidence="9">
    <name type="scientific">Liagoropsis maxima</name>
    <dbReference type="NCBI Taxonomy" id="1653392"/>
    <lineage>
        <taxon>Eukaryota</taxon>
        <taxon>Rhodophyta</taxon>
        <taxon>Florideophyceae</taxon>
        <taxon>Nemaliophycidae</taxon>
        <taxon>Nemaliales</taxon>
        <taxon>Liagoraceae</taxon>
        <taxon>Liagoropsis</taxon>
    </lineage>
</organism>
<reference evidence="9" key="2">
    <citation type="submission" date="2016-10" db="EMBL/GenBank/DDBJ databases">
        <authorList>
            <person name="de Groot N.N."/>
        </authorList>
    </citation>
    <scope>NUCLEOTIDE SEQUENCE</scope>
    <source>
        <strain evidence="9">J.0256</strain>
    </source>
</reference>
<comment type="subunit">
    <text evidence="6">May interact with CcsA.</text>
</comment>
<dbReference type="RefSeq" id="YP_009314428.1">
    <property type="nucleotide sequence ID" value="NC_031662.1"/>
</dbReference>
<sequence>MRKKILGWKIVKFLSNLSFSIGLLLTISLLSIIGTVIEQNQTLDYYQIKYPTNVPHLWFVNWEIIKYYKLDQLYTSWFFLVLILIFSMSLIVCTFSTQLPSLKDARRWKIRKTSSKNVIWRSNRYSYKTSSIIIHELNKIQYYVFYQNAAIYSYKGLYGRLAPIFVHISILLLLLGSIISLFSSFYIQEMVPEGELFNLQNVTSAGLFSRIPDHITGTVDKFSIEYYPNESIKQFYSSISLQNHQNKRVYQALIQVNKPFKFEGLTIYQTDWHVNGLRIQIDNNRIIQIPVLKITNNNNIYWITSLKYARQKQISFIFSDITGKLNCYNNNGQLLANLKMNKSYIIDHIPFRIDSILTSTGLQIKTDYGVSLIYCSFALLMITTVMSYISFSQIWIIQNEDSIEISGNTNRGLIKFEEDLWTIKKYI</sequence>
<evidence type="ECO:0000256" key="3">
    <source>
        <dbReference type="ARBA" id="ARBA00022748"/>
    </source>
</evidence>
<comment type="function">
    <text evidence="6">Required during biogenesis of c-type cytochromes (cytochrome c6 and cytochrome f) at the step of heme attachment.</text>
</comment>
<feature type="domain" description="ResB-like" evidence="8">
    <location>
        <begin position="18"/>
        <end position="280"/>
    </location>
</feature>
<feature type="transmembrane region" description="Helical" evidence="7">
    <location>
        <begin position="77"/>
        <end position="102"/>
    </location>
</feature>
<dbReference type="PANTHER" id="PTHR31566:SF0">
    <property type="entry name" value="CYTOCHROME C BIOGENESIS PROTEIN CCS1, CHLOROPLASTIC"/>
    <property type="match status" value="1"/>
</dbReference>
<evidence type="ECO:0000256" key="7">
    <source>
        <dbReference type="SAM" id="Phobius"/>
    </source>
</evidence>
<feature type="transmembrane region" description="Helical" evidence="7">
    <location>
        <begin position="368"/>
        <end position="389"/>
    </location>
</feature>
<accession>A0A1G4NVI5</accession>
<protein>
    <recommendedName>
        <fullName evidence="6">Cytochrome c biogenesis protein Ccs1</fullName>
    </recommendedName>
</protein>
<comment type="similarity">
    <text evidence="6">Belongs to the Ccs1/CcsB family.</text>
</comment>
<keyword evidence="4 6" id="KW-1133">Transmembrane helix</keyword>
<evidence type="ECO:0000256" key="5">
    <source>
        <dbReference type="ARBA" id="ARBA00023136"/>
    </source>
</evidence>
<keyword evidence="5 6" id="KW-0472">Membrane</keyword>
<dbReference type="AlphaFoldDB" id="A0A1G4NVI5"/>
<evidence type="ECO:0000259" key="8">
    <source>
        <dbReference type="Pfam" id="PF05140"/>
    </source>
</evidence>
<evidence type="ECO:0000313" key="9">
    <source>
        <dbReference type="EMBL" id="SCW22682.1"/>
    </source>
</evidence>
<feature type="transmembrane region" description="Helical" evidence="7">
    <location>
        <begin position="164"/>
        <end position="187"/>
    </location>
</feature>